<keyword evidence="3 5" id="KW-1133">Transmembrane helix</keyword>
<evidence type="ECO:0000313" key="6">
    <source>
        <dbReference type="EMBL" id="GEM77224.1"/>
    </source>
</evidence>
<keyword evidence="7" id="KW-1185">Reference proteome</keyword>
<evidence type="ECO:0000313" key="7">
    <source>
        <dbReference type="Proteomes" id="UP000321922"/>
    </source>
</evidence>
<dbReference type="EMBL" id="BJXJ01000044">
    <property type="protein sequence ID" value="GEM77224.1"/>
    <property type="molecule type" value="Genomic_DNA"/>
</dbReference>
<evidence type="ECO:0000256" key="3">
    <source>
        <dbReference type="ARBA" id="ARBA00022989"/>
    </source>
</evidence>
<reference evidence="6 7" key="1">
    <citation type="submission" date="2019-07" db="EMBL/GenBank/DDBJ databases">
        <title>Whole genome shotgun sequence of Vibrio sagamiensis NBRC 104589.</title>
        <authorList>
            <person name="Hosoyama A."/>
            <person name="Uohara A."/>
            <person name="Ohji S."/>
            <person name="Ichikawa N."/>
        </authorList>
    </citation>
    <scope>NUCLEOTIDE SEQUENCE [LARGE SCALE GENOMIC DNA]</scope>
    <source>
        <strain evidence="6 7">NBRC 104589</strain>
    </source>
</reference>
<feature type="transmembrane region" description="Helical" evidence="5">
    <location>
        <begin position="124"/>
        <end position="145"/>
    </location>
</feature>
<feature type="transmembrane region" description="Helical" evidence="5">
    <location>
        <begin position="63"/>
        <end position="86"/>
    </location>
</feature>
<sequence length="296" mass="32049">MNQFREILLSGVNEFIHALLQHPDINWFAITLMAVLIALVYFTEVSKFMLSGLDVESIAQATLMVFATLLLFGSFTTVFDVAYAMFDDLGLLFLKVGTGNADPFFLSKWVSKSLGYLYGEDVSLFNMAIGDVLYTLLWHVTAFLLQAAMMVISIWSLLTLALAKILGLLFIPLLAHPATRGLFDGWFKLVLGSLLLLVLLRATGVLVAIALKAQFHTIGVINCQGNPDLSACSYAARNVSHMSTEDFGQAICTMVLSIALVLASMSFAAAIGGSVVSPSKSVGRGAAQLAKKFTKF</sequence>
<feature type="transmembrane region" description="Helical" evidence="5">
    <location>
        <begin position="186"/>
        <end position="211"/>
    </location>
</feature>
<evidence type="ECO:0000256" key="1">
    <source>
        <dbReference type="ARBA" id="ARBA00004141"/>
    </source>
</evidence>
<accession>A0A511QIS2</accession>
<feature type="transmembrane region" description="Helical" evidence="5">
    <location>
        <begin position="152"/>
        <end position="174"/>
    </location>
</feature>
<dbReference type="Proteomes" id="UP000321922">
    <property type="component" value="Unassembled WGS sequence"/>
</dbReference>
<dbReference type="AlphaFoldDB" id="A0A511QIS2"/>
<proteinExistence type="predicted"/>
<evidence type="ECO:0008006" key="8">
    <source>
        <dbReference type="Google" id="ProtNLM"/>
    </source>
</evidence>
<evidence type="ECO:0000256" key="5">
    <source>
        <dbReference type="SAM" id="Phobius"/>
    </source>
</evidence>
<dbReference type="RefSeq" id="WP_050567372.1">
    <property type="nucleotide sequence ID" value="NZ_BAOJ01000081.1"/>
</dbReference>
<protein>
    <recommendedName>
        <fullName evidence="8">TrbL/VirB6 plasmid conjugal transfer protein</fullName>
    </recommendedName>
</protein>
<feature type="transmembrane region" description="Helical" evidence="5">
    <location>
        <begin position="25"/>
        <end position="42"/>
    </location>
</feature>
<keyword evidence="2 5" id="KW-0812">Transmembrane</keyword>
<dbReference type="GO" id="GO:0030255">
    <property type="term" value="P:protein secretion by the type IV secretion system"/>
    <property type="evidence" value="ECO:0007669"/>
    <property type="project" value="InterPro"/>
</dbReference>
<dbReference type="Pfam" id="PF04610">
    <property type="entry name" value="TrbL"/>
    <property type="match status" value="1"/>
</dbReference>
<gene>
    <name evidence="6" type="ORF">VSA01S_33360</name>
</gene>
<comment type="caution">
    <text evidence="6">The sequence shown here is derived from an EMBL/GenBank/DDBJ whole genome shotgun (WGS) entry which is preliminary data.</text>
</comment>
<dbReference type="InterPro" id="IPR007688">
    <property type="entry name" value="Conjugal_tfr_TrbL/VirB6"/>
</dbReference>
<comment type="subcellular location">
    <subcellularLocation>
        <location evidence="1">Membrane</location>
        <topology evidence="1">Multi-pass membrane protein</topology>
    </subcellularLocation>
</comment>
<evidence type="ECO:0000256" key="2">
    <source>
        <dbReference type="ARBA" id="ARBA00022692"/>
    </source>
</evidence>
<dbReference type="GO" id="GO:0016020">
    <property type="term" value="C:membrane"/>
    <property type="evidence" value="ECO:0007669"/>
    <property type="project" value="UniProtKB-SubCell"/>
</dbReference>
<feature type="transmembrane region" description="Helical" evidence="5">
    <location>
        <begin position="247"/>
        <end position="271"/>
    </location>
</feature>
<keyword evidence="4 5" id="KW-0472">Membrane</keyword>
<dbReference type="OrthoDB" id="6630883at2"/>
<name>A0A511QIS2_9VIBR</name>
<evidence type="ECO:0000256" key="4">
    <source>
        <dbReference type="ARBA" id="ARBA00023136"/>
    </source>
</evidence>
<organism evidence="6 7">
    <name type="scientific">Vibrio sagamiensis NBRC 104589</name>
    <dbReference type="NCBI Taxonomy" id="1219064"/>
    <lineage>
        <taxon>Bacteria</taxon>
        <taxon>Pseudomonadati</taxon>
        <taxon>Pseudomonadota</taxon>
        <taxon>Gammaproteobacteria</taxon>
        <taxon>Vibrionales</taxon>
        <taxon>Vibrionaceae</taxon>
        <taxon>Vibrio</taxon>
    </lineage>
</organism>